<feature type="compositionally biased region" description="Polar residues" evidence="3">
    <location>
        <begin position="247"/>
        <end position="259"/>
    </location>
</feature>
<dbReference type="SMART" id="SM00474">
    <property type="entry name" value="35EXOc"/>
    <property type="match status" value="1"/>
</dbReference>
<dbReference type="OrthoDB" id="1920326at2759"/>
<dbReference type="InterPro" id="IPR012337">
    <property type="entry name" value="RNaseH-like_sf"/>
</dbReference>
<feature type="domain" description="3'-5' exonuclease" evidence="4">
    <location>
        <begin position="19"/>
        <end position="197"/>
    </location>
</feature>
<protein>
    <recommendedName>
        <fullName evidence="4">3'-5' exonuclease domain-containing protein</fullName>
    </recommendedName>
</protein>
<dbReference type="InParanoid" id="A0A0C3IZY7"/>
<gene>
    <name evidence="5" type="ORF">M404DRAFT_1002379</name>
</gene>
<dbReference type="PANTHER" id="PTHR13620">
    <property type="entry name" value="3-5 EXONUCLEASE"/>
    <property type="match status" value="1"/>
</dbReference>
<dbReference type="GO" id="GO:0003676">
    <property type="term" value="F:nucleic acid binding"/>
    <property type="evidence" value="ECO:0007669"/>
    <property type="project" value="InterPro"/>
</dbReference>
<evidence type="ECO:0000256" key="1">
    <source>
        <dbReference type="ARBA" id="ARBA00022722"/>
    </source>
</evidence>
<reference evidence="5 6" key="1">
    <citation type="submission" date="2014-04" db="EMBL/GenBank/DDBJ databases">
        <authorList>
            <consortium name="DOE Joint Genome Institute"/>
            <person name="Kuo A."/>
            <person name="Kohler A."/>
            <person name="Costa M.D."/>
            <person name="Nagy L.G."/>
            <person name="Floudas D."/>
            <person name="Copeland A."/>
            <person name="Barry K.W."/>
            <person name="Cichocki N."/>
            <person name="Veneault-Fourrey C."/>
            <person name="LaButti K."/>
            <person name="Lindquist E.A."/>
            <person name="Lipzen A."/>
            <person name="Lundell T."/>
            <person name="Morin E."/>
            <person name="Murat C."/>
            <person name="Sun H."/>
            <person name="Tunlid A."/>
            <person name="Henrissat B."/>
            <person name="Grigoriev I.V."/>
            <person name="Hibbett D.S."/>
            <person name="Martin F."/>
            <person name="Nordberg H.P."/>
            <person name="Cantor M.N."/>
            <person name="Hua S.X."/>
        </authorList>
    </citation>
    <scope>NUCLEOTIDE SEQUENCE [LARGE SCALE GENOMIC DNA]</scope>
    <source>
        <strain evidence="5 6">Marx 270</strain>
    </source>
</reference>
<dbReference type="STRING" id="870435.A0A0C3IZY7"/>
<dbReference type="HOGENOM" id="CLU_049674_0_0_1"/>
<name>A0A0C3IZY7_PISTI</name>
<reference evidence="6" key="2">
    <citation type="submission" date="2015-01" db="EMBL/GenBank/DDBJ databases">
        <title>Evolutionary Origins and Diversification of the Mycorrhizal Mutualists.</title>
        <authorList>
            <consortium name="DOE Joint Genome Institute"/>
            <consortium name="Mycorrhizal Genomics Consortium"/>
            <person name="Kohler A."/>
            <person name="Kuo A."/>
            <person name="Nagy L.G."/>
            <person name="Floudas D."/>
            <person name="Copeland A."/>
            <person name="Barry K.W."/>
            <person name="Cichocki N."/>
            <person name="Veneault-Fourrey C."/>
            <person name="LaButti K."/>
            <person name="Lindquist E.A."/>
            <person name="Lipzen A."/>
            <person name="Lundell T."/>
            <person name="Morin E."/>
            <person name="Murat C."/>
            <person name="Riley R."/>
            <person name="Ohm R."/>
            <person name="Sun H."/>
            <person name="Tunlid A."/>
            <person name="Henrissat B."/>
            <person name="Grigoriev I.V."/>
            <person name="Hibbett D.S."/>
            <person name="Martin F."/>
        </authorList>
    </citation>
    <scope>NUCLEOTIDE SEQUENCE [LARGE SCALE GENOMIC DNA]</scope>
    <source>
        <strain evidence="6">Marx 270</strain>
    </source>
</reference>
<dbReference type="PANTHER" id="PTHR13620:SF104">
    <property type="entry name" value="EXONUCLEASE 3'-5' DOMAIN-CONTAINING PROTEIN 2"/>
    <property type="match status" value="1"/>
</dbReference>
<organism evidence="5 6">
    <name type="scientific">Pisolithus tinctorius Marx 270</name>
    <dbReference type="NCBI Taxonomy" id="870435"/>
    <lineage>
        <taxon>Eukaryota</taxon>
        <taxon>Fungi</taxon>
        <taxon>Dikarya</taxon>
        <taxon>Basidiomycota</taxon>
        <taxon>Agaricomycotina</taxon>
        <taxon>Agaricomycetes</taxon>
        <taxon>Agaricomycetidae</taxon>
        <taxon>Boletales</taxon>
        <taxon>Sclerodermatineae</taxon>
        <taxon>Pisolithaceae</taxon>
        <taxon>Pisolithus</taxon>
    </lineage>
</organism>
<evidence type="ECO:0000256" key="2">
    <source>
        <dbReference type="ARBA" id="ARBA00022801"/>
    </source>
</evidence>
<evidence type="ECO:0000259" key="4">
    <source>
        <dbReference type="SMART" id="SM00474"/>
    </source>
</evidence>
<evidence type="ECO:0000313" key="6">
    <source>
        <dbReference type="Proteomes" id="UP000054217"/>
    </source>
</evidence>
<dbReference type="Proteomes" id="UP000054217">
    <property type="component" value="Unassembled WGS sequence"/>
</dbReference>
<keyword evidence="2" id="KW-0378">Hydrolase</keyword>
<dbReference type="GO" id="GO:0006139">
    <property type="term" value="P:nucleobase-containing compound metabolic process"/>
    <property type="evidence" value="ECO:0007669"/>
    <property type="project" value="InterPro"/>
</dbReference>
<dbReference type="InterPro" id="IPR036397">
    <property type="entry name" value="RNaseH_sf"/>
</dbReference>
<proteinExistence type="predicted"/>
<dbReference type="CDD" id="cd06141">
    <property type="entry name" value="WRN_exo"/>
    <property type="match status" value="1"/>
</dbReference>
<dbReference type="GO" id="GO:0005634">
    <property type="term" value="C:nucleus"/>
    <property type="evidence" value="ECO:0007669"/>
    <property type="project" value="TreeGrafter"/>
</dbReference>
<evidence type="ECO:0000256" key="3">
    <source>
        <dbReference type="SAM" id="MobiDB-lite"/>
    </source>
</evidence>
<keyword evidence="6" id="KW-1185">Reference proteome</keyword>
<dbReference type="Pfam" id="PF01612">
    <property type="entry name" value="DNA_pol_A_exo1"/>
    <property type="match status" value="1"/>
</dbReference>
<dbReference type="AlphaFoldDB" id="A0A0C3IZY7"/>
<keyword evidence="1" id="KW-0540">Nuclease</keyword>
<accession>A0A0C3IZY7</accession>
<dbReference type="Gene3D" id="3.30.420.10">
    <property type="entry name" value="Ribonuclease H-like superfamily/Ribonuclease H"/>
    <property type="match status" value="1"/>
</dbReference>
<dbReference type="EMBL" id="KN831982">
    <property type="protein sequence ID" value="KIO02358.1"/>
    <property type="molecule type" value="Genomic_DNA"/>
</dbReference>
<evidence type="ECO:0000313" key="5">
    <source>
        <dbReference type="EMBL" id="KIO02358.1"/>
    </source>
</evidence>
<dbReference type="InterPro" id="IPR002562">
    <property type="entry name" value="3'-5'_exonuclease_dom"/>
</dbReference>
<feature type="compositionally biased region" description="Pro residues" evidence="3">
    <location>
        <begin position="234"/>
        <end position="243"/>
    </location>
</feature>
<dbReference type="InterPro" id="IPR051132">
    <property type="entry name" value="3-5_Exonuclease_domain"/>
</dbReference>
<sequence length="288" mass="32492">MLLRNDQETYPLHSLPLPPIYITDPNVANNCLSALPHGTIGFDLEWKPCYRKDQPQNRVALIQLAAADCVLLLHICKMREIPHKIRDVLNGSQWIKVGVNIQEDCKKLYRDYRLSVRNCVDLSLMARSVDNARWKGRYTNPIGLARLLQTYHGTTLHKGRTQRSNWELPLSSTQQIYAANDAHAGYTIYTHLQTIAQTMTPPPHPDCYSFSCVSGQLYDRVNRFAWAPNNPNYDPGPPPPPKNKTPQTVKSQNAVSTTADAAESLGESSMPPVGSVLRQGISPRRRRR</sequence>
<feature type="region of interest" description="Disordered" evidence="3">
    <location>
        <begin position="228"/>
        <end position="288"/>
    </location>
</feature>
<dbReference type="GO" id="GO:0005737">
    <property type="term" value="C:cytoplasm"/>
    <property type="evidence" value="ECO:0007669"/>
    <property type="project" value="TreeGrafter"/>
</dbReference>
<dbReference type="GO" id="GO:0008408">
    <property type="term" value="F:3'-5' exonuclease activity"/>
    <property type="evidence" value="ECO:0007669"/>
    <property type="project" value="InterPro"/>
</dbReference>
<dbReference type="SUPFAM" id="SSF53098">
    <property type="entry name" value="Ribonuclease H-like"/>
    <property type="match status" value="1"/>
</dbReference>